<dbReference type="InterPro" id="IPR004364">
    <property type="entry name" value="Aa-tRNA-synt_II"/>
</dbReference>
<dbReference type="GO" id="GO:0005524">
    <property type="term" value="F:ATP binding"/>
    <property type="evidence" value="ECO:0007669"/>
    <property type="project" value="UniProtKB-KW"/>
</dbReference>
<dbReference type="GO" id="GO:0004824">
    <property type="term" value="F:lysine-tRNA ligase activity"/>
    <property type="evidence" value="ECO:0007669"/>
    <property type="project" value="UniProtKB-EC"/>
</dbReference>
<dbReference type="GO" id="GO:0000049">
    <property type="term" value="F:tRNA binding"/>
    <property type="evidence" value="ECO:0007669"/>
    <property type="project" value="TreeGrafter"/>
</dbReference>
<dbReference type="EC" id="6.1.1.6" evidence="1"/>
<dbReference type="InterPro" id="IPR018149">
    <property type="entry name" value="Lys-tRNA-synth_II_C"/>
</dbReference>
<dbReference type="CDD" id="cd00775">
    <property type="entry name" value="LysRS_core"/>
    <property type="match status" value="1"/>
</dbReference>
<evidence type="ECO:0000256" key="6">
    <source>
        <dbReference type="ARBA" id="ARBA00048573"/>
    </source>
</evidence>
<dbReference type="Pfam" id="PF01336">
    <property type="entry name" value="tRNA_anti-codon"/>
    <property type="match status" value="1"/>
</dbReference>
<evidence type="ECO:0000256" key="3">
    <source>
        <dbReference type="ARBA" id="ARBA00022741"/>
    </source>
</evidence>
<keyword evidence="5 8" id="KW-0030">Aminoacyl-tRNA synthetase</keyword>
<feature type="domain" description="Aminoacyl-transfer RNA synthetases class-II family profile" evidence="7">
    <location>
        <begin position="179"/>
        <end position="493"/>
    </location>
</feature>
<gene>
    <name evidence="8" type="ORF">Catovirus_1_706</name>
</gene>
<dbReference type="InterPro" id="IPR002313">
    <property type="entry name" value="Lys-tRNA-ligase_II"/>
</dbReference>
<dbReference type="HAMAP" id="MF_00252">
    <property type="entry name" value="Lys_tRNA_synth_class2"/>
    <property type="match status" value="1"/>
</dbReference>
<protein>
    <recommendedName>
        <fullName evidence="1">lysine--tRNA ligase</fullName>
        <ecNumber evidence="1">6.1.1.6</ecNumber>
    </recommendedName>
</protein>
<dbReference type="PRINTS" id="PR00982">
    <property type="entry name" value="TRNASYNTHLYS"/>
</dbReference>
<dbReference type="PROSITE" id="PS50862">
    <property type="entry name" value="AA_TRNA_LIGASE_II"/>
    <property type="match status" value="1"/>
</dbReference>
<name>A0A1V0SAC0_9VIRU</name>
<reference evidence="8" key="1">
    <citation type="journal article" date="2017" name="Science">
        <title>Giant viruses with an expanded complement of translation system components.</title>
        <authorList>
            <person name="Schulz F."/>
            <person name="Yutin N."/>
            <person name="Ivanova N.N."/>
            <person name="Ortega D.R."/>
            <person name="Lee T.K."/>
            <person name="Vierheilig J."/>
            <person name="Daims H."/>
            <person name="Horn M."/>
            <person name="Wagner M."/>
            <person name="Jensen G.J."/>
            <person name="Kyrpides N.C."/>
            <person name="Koonin E.V."/>
            <person name="Woyke T."/>
        </authorList>
    </citation>
    <scope>NUCLEOTIDE SEQUENCE</scope>
    <source>
        <strain evidence="8">CTV1</strain>
    </source>
</reference>
<dbReference type="InterPro" id="IPR045864">
    <property type="entry name" value="aa-tRNA-synth_II/BPL/LPL"/>
</dbReference>
<dbReference type="SUPFAM" id="SSF50249">
    <property type="entry name" value="Nucleic acid-binding proteins"/>
    <property type="match status" value="1"/>
</dbReference>
<dbReference type="EMBL" id="KY684083">
    <property type="protein sequence ID" value="ARF08656.1"/>
    <property type="molecule type" value="Genomic_DNA"/>
</dbReference>
<comment type="catalytic activity">
    <reaction evidence="6">
        <text>tRNA(Lys) + L-lysine + ATP = L-lysyl-tRNA(Lys) + AMP + diphosphate</text>
        <dbReference type="Rhea" id="RHEA:20792"/>
        <dbReference type="Rhea" id="RHEA-COMP:9696"/>
        <dbReference type="Rhea" id="RHEA-COMP:9697"/>
        <dbReference type="ChEBI" id="CHEBI:30616"/>
        <dbReference type="ChEBI" id="CHEBI:32551"/>
        <dbReference type="ChEBI" id="CHEBI:33019"/>
        <dbReference type="ChEBI" id="CHEBI:78442"/>
        <dbReference type="ChEBI" id="CHEBI:78529"/>
        <dbReference type="ChEBI" id="CHEBI:456215"/>
        <dbReference type="EC" id="6.1.1.6"/>
    </reaction>
</comment>
<evidence type="ECO:0000256" key="5">
    <source>
        <dbReference type="ARBA" id="ARBA00023146"/>
    </source>
</evidence>
<dbReference type="PANTHER" id="PTHR42918:SF9">
    <property type="entry name" value="LYSINE--TRNA LIGASE"/>
    <property type="match status" value="1"/>
</dbReference>
<dbReference type="InterPro" id="IPR006195">
    <property type="entry name" value="aa-tRNA-synth_II"/>
</dbReference>
<dbReference type="Gene3D" id="2.40.50.140">
    <property type="entry name" value="Nucleic acid-binding proteins"/>
    <property type="match status" value="1"/>
</dbReference>
<evidence type="ECO:0000256" key="1">
    <source>
        <dbReference type="ARBA" id="ARBA00013166"/>
    </source>
</evidence>
<dbReference type="Gene3D" id="3.30.930.10">
    <property type="entry name" value="Bira Bifunctional Protein, Domain 2"/>
    <property type="match status" value="1"/>
</dbReference>
<keyword evidence="3" id="KW-0547">Nucleotide-binding</keyword>
<dbReference type="SUPFAM" id="SSF55681">
    <property type="entry name" value="Class II aaRS and biotin synthetases"/>
    <property type="match status" value="1"/>
</dbReference>
<evidence type="ECO:0000256" key="4">
    <source>
        <dbReference type="ARBA" id="ARBA00022840"/>
    </source>
</evidence>
<keyword evidence="2" id="KW-0436">Ligase</keyword>
<proteinExistence type="inferred from homology"/>
<evidence type="ECO:0000259" key="7">
    <source>
        <dbReference type="PROSITE" id="PS50862"/>
    </source>
</evidence>
<dbReference type="Pfam" id="PF00152">
    <property type="entry name" value="tRNA-synt_2"/>
    <property type="match status" value="1"/>
</dbReference>
<dbReference type="NCBIfam" id="NF001756">
    <property type="entry name" value="PRK00484.1"/>
    <property type="match status" value="1"/>
</dbReference>
<dbReference type="InterPro" id="IPR012340">
    <property type="entry name" value="NA-bd_OB-fold"/>
</dbReference>
<evidence type="ECO:0000256" key="2">
    <source>
        <dbReference type="ARBA" id="ARBA00022598"/>
    </source>
</evidence>
<dbReference type="NCBIfam" id="TIGR00499">
    <property type="entry name" value="lysS_bact"/>
    <property type="match status" value="1"/>
</dbReference>
<keyword evidence="4" id="KW-0067">ATP-binding</keyword>
<dbReference type="CDD" id="cd04322">
    <property type="entry name" value="LysRS_N"/>
    <property type="match status" value="1"/>
</dbReference>
<dbReference type="InterPro" id="IPR004365">
    <property type="entry name" value="NA-bd_OB_tRNA"/>
</dbReference>
<dbReference type="PANTHER" id="PTHR42918">
    <property type="entry name" value="LYSYL-TRNA SYNTHETASE"/>
    <property type="match status" value="1"/>
</dbReference>
<accession>A0A1V0SAC0</accession>
<evidence type="ECO:0000313" key="8">
    <source>
        <dbReference type="EMBL" id="ARF08656.1"/>
    </source>
</evidence>
<organism evidence="8">
    <name type="scientific">Catovirus CTV1</name>
    <dbReference type="NCBI Taxonomy" id="1977631"/>
    <lineage>
        <taxon>Viruses</taxon>
        <taxon>Varidnaviria</taxon>
        <taxon>Bamfordvirae</taxon>
        <taxon>Nucleocytoviricota</taxon>
        <taxon>Megaviricetes</taxon>
        <taxon>Imitervirales</taxon>
        <taxon>Mimiviridae</taxon>
        <taxon>Klosneuvirinae</taxon>
        <taxon>Catovirus</taxon>
    </lineage>
</organism>
<sequence length="495" mass="56967">MNYYLERSKETQNFSYPNNFKPNVKISELLNLITNNIIEVGQIDKQNVYKIAGRVVLKRKYGKLYFYTMKKDNIKFQILCNAKEYLSDDFKAINNTIQMGDIIGAEGYISKSNTGEPSLVPIKLLLLTPCLHPIPKSFESQNTNSNNGKIVDVDVRYRKRYLDMIINDETMNIFIKRGKIIKFVRNYLDSLGFLEVETPILHQSYGGANAKPFVTYHNDLKQEMFMRIAPELNLKQLAIGGMDKIYEIGKQFRNEQNDATHLCEFLSLELYQNYANYTDMITLTENLMSELVKNINGDYQLKYNNETIDFTPPFNKIDITQKLSEFGVNLDLLQSNNETDITQYLQQKCVELKVKCHPMTIPKMLDKIIGHFLEPLCKNPTFLMNHPSTMSPLSRRCDSNTHIAERFELFISGMEYANAYSELNDPKIQKSNFENQLKDKSNGDDEAQIPDLDFVTALEYGLPPCAGLGIGLERLIMLLTNCLNIKEVSTFPPVR</sequence>
<dbReference type="InterPro" id="IPR044136">
    <property type="entry name" value="Lys-tRNA-ligase_II_N"/>
</dbReference>